<sequence>MLGVQWFDGCGRRADMSDRLAFRGRAEDVRAEVVAGDAEALFDSARIFRRYGPSAGHPLAYETGGSPDAFGECGLRSSQINCFSDVGRVHVENIAPLSTCVNSFAHRAIDQPLIASLYA</sequence>
<keyword evidence="2" id="KW-1185">Reference proteome</keyword>
<dbReference type="EMBL" id="LDJI01000019">
    <property type="protein sequence ID" value="KRG63920.1"/>
    <property type="molecule type" value="Genomic_DNA"/>
</dbReference>
<evidence type="ECO:0000313" key="2">
    <source>
        <dbReference type="Proteomes" id="UP000050864"/>
    </source>
</evidence>
<reference evidence="1 2" key="1">
    <citation type="submission" date="2015-05" db="EMBL/GenBank/DDBJ databases">
        <title>Genome sequencing and analysis of members of genus Stenotrophomonas.</title>
        <authorList>
            <person name="Patil P.P."/>
            <person name="Midha S."/>
            <person name="Patil P.B."/>
        </authorList>
    </citation>
    <scope>NUCLEOTIDE SEQUENCE [LARGE SCALE GENOMIC DNA]</scope>
    <source>
        <strain evidence="1 2">DSM 18929</strain>
    </source>
</reference>
<evidence type="ECO:0000313" key="1">
    <source>
        <dbReference type="EMBL" id="KRG63920.1"/>
    </source>
</evidence>
<name>A0A0R0C3B7_9GAMM</name>
<accession>A0A0R0C3B7</accession>
<dbReference type="PATRIC" id="fig|405444.3.peg.1041"/>
<protein>
    <submittedName>
        <fullName evidence="1">Uncharacterized protein</fullName>
    </submittedName>
</protein>
<organism evidence="1 2">
    <name type="scientific">Stenotrophomonas humi</name>
    <dbReference type="NCBI Taxonomy" id="405444"/>
    <lineage>
        <taxon>Bacteria</taxon>
        <taxon>Pseudomonadati</taxon>
        <taxon>Pseudomonadota</taxon>
        <taxon>Gammaproteobacteria</taxon>
        <taxon>Lysobacterales</taxon>
        <taxon>Lysobacteraceae</taxon>
        <taxon>Stenotrophomonas</taxon>
    </lineage>
</organism>
<gene>
    <name evidence="1" type="ORF">ABB26_10095</name>
</gene>
<comment type="caution">
    <text evidence="1">The sequence shown here is derived from an EMBL/GenBank/DDBJ whole genome shotgun (WGS) entry which is preliminary data.</text>
</comment>
<dbReference type="Proteomes" id="UP000050864">
    <property type="component" value="Unassembled WGS sequence"/>
</dbReference>
<dbReference type="AlphaFoldDB" id="A0A0R0C3B7"/>
<proteinExistence type="predicted"/>